<feature type="domain" description="Methyltransferase type 11" evidence="2">
    <location>
        <begin position="382"/>
        <end position="479"/>
    </location>
</feature>
<sequence>MAPPIPDQDFPSPARPAIIARSQQPEPGGPMTDPIALSPAELARRGEAFSRAWRMKEAYADLTAALRLAPDDPEARYQMGRHHMRNGHVEMALIAFHELRRRTPGYRDVAARFEICLGRLRFPPPFDITADLIAALDTGQIDDLQAARIIARVLTRRHGIAADMALDDTRIATITSNRLFRLYLRMCRNIDPAIEAVLCRLRRRAAGLEPGPALPAGLLADLAIGFANGDYVVDWPADEAAVADRLRTALTGAEAVVPGAAPSLVMTLALYEAPPVAAVVQIRSAAADDDGIAAFITRFHDEPLALAAEPVATLGRAEPATTDAVSTRVRRQYEMAPYPRWRGLSPRAGLDFRETLARSLPLAELPASVTGHLPARPDILIAGCGTGRHPARRARATTCGSLLAIDLSHASLAYASLKARELGLADEIRFARADILDLPALLPSASFDLVEAAGVLHHMDDPFRGWQVLRDLLRPGGWMRIGLYSRTARRHITRARAWLADRNWGKTPEDIRRFRRELIAGRLDPALEPLAAFADLHNLHHLRDLLFHEQELTFTPEMIRDHLDRLGLTFAGFSPSQPEILYAYRQRFPEDPTATDLDRWAAFEADHPDAFLGMYQFWCYDPH</sequence>
<protein>
    <submittedName>
        <fullName evidence="3">Tetratricopeptide TPR_4</fullName>
    </submittedName>
</protein>
<dbReference type="GO" id="GO:0008757">
    <property type="term" value="F:S-adenosylmethionine-dependent methyltransferase activity"/>
    <property type="evidence" value="ECO:0007669"/>
    <property type="project" value="InterPro"/>
</dbReference>
<dbReference type="PANTHER" id="PTHR43464:SF92">
    <property type="entry name" value="SLR1071 PROTEIN"/>
    <property type="match status" value="1"/>
</dbReference>
<gene>
    <name evidence="3" type="ordered locus">TMO_a0006</name>
</gene>
<organism evidence="3 4">
    <name type="scientific">Tistrella mobilis (strain KA081020-065)</name>
    <dbReference type="NCBI Taxonomy" id="1110502"/>
    <lineage>
        <taxon>Bacteria</taxon>
        <taxon>Pseudomonadati</taxon>
        <taxon>Pseudomonadota</taxon>
        <taxon>Alphaproteobacteria</taxon>
        <taxon>Geminicoccales</taxon>
        <taxon>Geminicoccaceae</taxon>
        <taxon>Tistrella</taxon>
    </lineage>
</organism>
<dbReference type="SUPFAM" id="SSF48452">
    <property type="entry name" value="TPR-like"/>
    <property type="match status" value="1"/>
</dbReference>
<dbReference type="Gene3D" id="1.25.40.10">
    <property type="entry name" value="Tetratricopeptide repeat domain"/>
    <property type="match status" value="1"/>
</dbReference>
<dbReference type="AlphaFoldDB" id="I3TRM1"/>
<dbReference type="Pfam" id="PF08241">
    <property type="entry name" value="Methyltransf_11"/>
    <property type="match status" value="1"/>
</dbReference>
<dbReference type="InterPro" id="IPR011990">
    <property type="entry name" value="TPR-like_helical_dom_sf"/>
</dbReference>
<dbReference type="CDD" id="cd02440">
    <property type="entry name" value="AdoMet_MTases"/>
    <property type="match status" value="1"/>
</dbReference>
<evidence type="ECO:0000259" key="2">
    <source>
        <dbReference type="Pfam" id="PF08241"/>
    </source>
</evidence>
<accession>I3TRM1</accession>
<geneLocation type="plasmid" evidence="3 4">
    <name>pTM1</name>
</geneLocation>
<dbReference type="Gene3D" id="3.40.50.150">
    <property type="entry name" value="Vaccinia Virus protein VP39"/>
    <property type="match status" value="1"/>
</dbReference>
<dbReference type="EMBL" id="CP003237">
    <property type="protein sequence ID" value="AFK55409.1"/>
    <property type="molecule type" value="Genomic_DNA"/>
</dbReference>
<evidence type="ECO:0000256" key="1">
    <source>
        <dbReference type="SAM" id="MobiDB-lite"/>
    </source>
</evidence>
<dbReference type="InterPro" id="IPR013216">
    <property type="entry name" value="Methyltransf_11"/>
</dbReference>
<keyword evidence="4" id="KW-1185">Reference proteome</keyword>
<dbReference type="PANTHER" id="PTHR43464">
    <property type="entry name" value="METHYLTRANSFERASE"/>
    <property type="match status" value="1"/>
</dbReference>
<dbReference type="InterPro" id="IPR029063">
    <property type="entry name" value="SAM-dependent_MTases_sf"/>
</dbReference>
<feature type="region of interest" description="Disordered" evidence="1">
    <location>
        <begin position="1"/>
        <end position="35"/>
    </location>
</feature>
<evidence type="ECO:0000313" key="3">
    <source>
        <dbReference type="EMBL" id="AFK55409.1"/>
    </source>
</evidence>
<dbReference type="Proteomes" id="UP000005258">
    <property type="component" value="Plasmid pTM1"/>
</dbReference>
<reference evidence="3 4" key="1">
    <citation type="journal article" date="2012" name="J. Am. Chem. Soc.">
        <title>Bacterial biosynthesis and maturation of the didemnin anti-cancer agents.</title>
        <authorList>
            <person name="Xu Y."/>
            <person name="Kersten R.D."/>
            <person name="Nam S.J."/>
            <person name="Lu L."/>
            <person name="Al-Suwailem A.M."/>
            <person name="Zheng H."/>
            <person name="Fenical W."/>
            <person name="Dorrestein P.C."/>
            <person name="Moore B.S."/>
            <person name="Qian P.Y."/>
        </authorList>
    </citation>
    <scope>NUCLEOTIDE SEQUENCE [LARGE SCALE GENOMIC DNA]</scope>
    <source>
        <strain evidence="3 4">KA081020-065</strain>
    </source>
</reference>
<proteinExistence type="predicted"/>
<dbReference type="HOGENOM" id="CLU_013533_0_0_5"/>
<keyword evidence="3" id="KW-0614">Plasmid</keyword>
<dbReference type="SUPFAM" id="SSF53335">
    <property type="entry name" value="S-adenosyl-L-methionine-dependent methyltransferases"/>
    <property type="match status" value="1"/>
</dbReference>
<evidence type="ECO:0000313" key="4">
    <source>
        <dbReference type="Proteomes" id="UP000005258"/>
    </source>
</evidence>
<name>I3TRM1_TISMK</name>
<dbReference type="KEGG" id="tmo:TMO_a0006"/>